<dbReference type="EMBL" id="CP094242">
    <property type="protein sequence ID" value="UNV88280.1"/>
    <property type="molecule type" value="Genomic_DNA"/>
</dbReference>
<proteinExistence type="inferred from homology"/>
<dbReference type="GO" id="GO:0005886">
    <property type="term" value="C:plasma membrane"/>
    <property type="evidence" value="ECO:0007669"/>
    <property type="project" value="UniProtKB-SubCell"/>
</dbReference>
<evidence type="ECO:0000256" key="4">
    <source>
        <dbReference type="ARBA" id="ARBA00022989"/>
    </source>
</evidence>
<evidence type="ECO:0000256" key="3">
    <source>
        <dbReference type="ARBA" id="ARBA00022692"/>
    </source>
</evidence>
<dbReference type="InterPro" id="IPR023081">
    <property type="entry name" value="Cell_div_FtsB"/>
</dbReference>
<evidence type="ECO:0000256" key="2">
    <source>
        <dbReference type="ARBA" id="ARBA00022618"/>
    </source>
</evidence>
<keyword evidence="3 7" id="KW-0812">Transmembrane</keyword>
<dbReference type="PANTHER" id="PTHR37485:SF1">
    <property type="entry name" value="CELL DIVISION PROTEIN FTSB"/>
    <property type="match status" value="1"/>
</dbReference>
<dbReference type="Pfam" id="PF04977">
    <property type="entry name" value="DivIC"/>
    <property type="match status" value="1"/>
</dbReference>
<dbReference type="PATRIC" id="fig|1056807.3.peg.1933"/>
<evidence type="ECO:0000256" key="5">
    <source>
        <dbReference type="ARBA" id="ARBA00023136"/>
    </source>
</evidence>
<protein>
    <recommendedName>
        <fullName evidence="7">Cell division protein FtsB</fullName>
    </recommendedName>
</protein>
<dbReference type="Proteomes" id="UP000031390">
    <property type="component" value="Unassembled WGS sequence"/>
</dbReference>
<organism evidence="8 10">
    <name type="scientific">Morococcus cerebrosus</name>
    <dbReference type="NCBI Taxonomy" id="1056807"/>
    <lineage>
        <taxon>Bacteria</taxon>
        <taxon>Pseudomonadati</taxon>
        <taxon>Pseudomonadota</taxon>
        <taxon>Betaproteobacteria</taxon>
        <taxon>Neisseriales</taxon>
        <taxon>Neisseriaceae</taxon>
        <taxon>Morococcus</taxon>
    </lineage>
</organism>
<dbReference type="PANTHER" id="PTHR37485">
    <property type="entry name" value="CELL DIVISION PROTEIN FTSB"/>
    <property type="match status" value="1"/>
</dbReference>
<comment type="function">
    <text evidence="7">Essential cell division protein. May link together the upstream cell division proteins, which are predominantly cytoplasmic, with the downstream cell division proteins, which are predominantly periplasmic.</text>
</comment>
<sequence>MKWVTVVLSIALAYCQYSLWFGKGSIGHTEELQEQLSVQEEKNQTLTLRNQFLAAEVDDLANGQEAISEIARVELGYVQDGETYYRFIERSR</sequence>
<dbReference type="RefSeq" id="WP_003743241.1">
    <property type="nucleotide sequence ID" value="NZ_CP094242.1"/>
</dbReference>
<keyword evidence="1 7" id="KW-1003">Cell membrane</keyword>
<dbReference type="GO" id="GO:0043093">
    <property type="term" value="P:FtsZ-dependent cytokinesis"/>
    <property type="evidence" value="ECO:0007669"/>
    <property type="project" value="UniProtKB-UniRule"/>
</dbReference>
<dbReference type="EMBL" id="JUFZ01000098">
    <property type="protein sequence ID" value="KIC06550.1"/>
    <property type="molecule type" value="Genomic_DNA"/>
</dbReference>
<keyword evidence="5 7" id="KW-0472">Membrane</keyword>
<dbReference type="Proteomes" id="UP000829504">
    <property type="component" value="Chromosome"/>
</dbReference>
<comment type="subcellular location">
    <subcellularLocation>
        <location evidence="7">Cell inner membrane</location>
        <topology evidence="7">Single-pass type II membrane protein</topology>
    </subcellularLocation>
    <text evidence="7">Localizes to the division septum.</text>
</comment>
<dbReference type="InterPro" id="IPR007060">
    <property type="entry name" value="FtsL/DivIC"/>
</dbReference>
<evidence type="ECO:0000256" key="7">
    <source>
        <dbReference type="HAMAP-Rule" id="MF_00599"/>
    </source>
</evidence>
<reference evidence="9 11" key="2">
    <citation type="submission" date="2022-03" db="EMBL/GenBank/DDBJ databases">
        <title>Genome sequencing of Morococcus cerebrosus.</title>
        <authorList>
            <person name="Baek M.-G."/>
            <person name="Yi H."/>
        </authorList>
    </citation>
    <scope>NUCLEOTIDE SEQUENCE [LARGE SCALE GENOMIC DNA]</scope>
    <source>
        <strain evidence="9 11">CIP 81.93</strain>
    </source>
</reference>
<comment type="subunit">
    <text evidence="7">Part of a complex composed of FtsB, FtsL and FtsQ.</text>
</comment>
<feature type="topological domain" description="Periplasmic" evidence="7">
    <location>
        <begin position="22"/>
        <end position="92"/>
    </location>
</feature>
<feature type="topological domain" description="Cytoplasmic" evidence="7">
    <location>
        <begin position="1"/>
        <end position="3"/>
    </location>
</feature>
<dbReference type="GeneID" id="99689071"/>
<keyword evidence="2 7" id="KW-0132">Cell division</keyword>
<dbReference type="HAMAP" id="MF_00599">
    <property type="entry name" value="FtsB"/>
    <property type="match status" value="1"/>
</dbReference>
<comment type="similarity">
    <text evidence="7">Belongs to the FtsB family.</text>
</comment>
<keyword evidence="4 7" id="KW-1133">Transmembrane helix</keyword>
<evidence type="ECO:0000256" key="1">
    <source>
        <dbReference type="ARBA" id="ARBA00022475"/>
    </source>
</evidence>
<dbReference type="AlphaFoldDB" id="A0A0C1GJ33"/>
<gene>
    <name evidence="7 9" type="primary">ftsB</name>
    <name evidence="8" type="ORF">MCC93_20140</name>
    <name evidence="9" type="ORF">MON37_04985</name>
</gene>
<dbReference type="GeneID" id="64350103"/>
<evidence type="ECO:0000313" key="8">
    <source>
        <dbReference type="EMBL" id="KIC06550.1"/>
    </source>
</evidence>
<dbReference type="GO" id="GO:0030428">
    <property type="term" value="C:cell septum"/>
    <property type="evidence" value="ECO:0007669"/>
    <property type="project" value="TreeGrafter"/>
</dbReference>
<reference evidence="8 10" key="1">
    <citation type="submission" date="2014-12" db="EMBL/GenBank/DDBJ databases">
        <title>Genome sequence of Morococcus cerebrosus.</title>
        <authorList>
            <person name="Shin S.-K."/>
            <person name="Yi H."/>
        </authorList>
    </citation>
    <scope>NUCLEOTIDE SEQUENCE [LARGE SCALE GENOMIC DNA]</scope>
    <source>
        <strain evidence="8 10">CIP 81.93</strain>
    </source>
</reference>
<evidence type="ECO:0000256" key="6">
    <source>
        <dbReference type="ARBA" id="ARBA00023306"/>
    </source>
</evidence>
<name>A0A0C1GJ33_9NEIS</name>
<keyword evidence="7" id="KW-0997">Cell inner membrane</keyword>
<keyword evidence="11" id="KW-1185">Reference proteome</keyword>
<evidence type="ECO:0000313" key="9">
    <source>
        <dbReference type="EMBL" id="UNV88280.1"/>
    </source>
</evidence>
<dbReference type="NCBIfam" id="NF002058">
    <property type="entry name" value="PRK00888.1"/>
    <property type="match status" value="1"/>
</dbReference>
<evidence type="ECO:0000313" key="11">
    <source>
        <dbReference type="Proteomes" id="UP000829504"/>
    </source>
</evidence>
<evidence type="ECO:0000313" key="10">
    <source>
        <dbReference type="Proteomes" id="UP000031390"/>
    </source>
</evidence>
<dbReference type="GO" id="GO:0032153">
    <property type="term" value="C:cell division site"/>
    <property type="evidence" value="ECO:0007669"/>
    <property type="project" value="UniProtKB-UniRule"/>
</dbReference>
<keyword evidence="6 7" id="KW-0131">Cell cycle</keyword>
<accession>A0A0C1GJ33</accession>